<comment type="caution">
    <text evidence="1">The sequence shown here is derived from an EMBL/GenBank/DDBJ whole genome shotgun (WGS) entry which is preliminary data.</text>
</comment>
<organism evidence="1 2">
    <name type="scientific">Rubricella aquisinus</name>
    <dbReference type="NCBI Taxonomy" id="2028108"/>
    <lineage>
        <taxon>Bacteria</taxon>
        <taxon>Pseudomonadati</taxon>
        <taxon>Pseudomonadota</taxon>
        <taxon>Alphaproteobacteria</taxon>
        <taxon>Rhodobacterales</taxon>
        <taxon>Paracoccaceae</taxon>
        <taxon>Rubricella</taxon>
    </lineage>
</organism>
<dbReference type="RefSeq" id="WP_184011445.1">
    <property type="nucleotide sequence ID" value="NZ_JACIJS010000006.1"/>
</dbReference>
<sequence length="109" mass="11792">MRFRLLAAALIALTACTGPQEPDYAADFPLVGVETATRIIGMSCQELALTRVGLDLLERFGPLVHAALETTDLSDEDKALILSLVDEAETTRDQVRGLVGVMRTVRFCG</sequence>
<accession>A0A840WR21</accession>
<evidence type="ECO:0000313" key="2">
    <source>
        <dbReference type="Proteomes" id="UP000553766"/>
    </source>
</evidence>
<dbReference type="PROSITE" id="PS51257">
    <property type="entry name" value="PROKAR_LIPOPROTEIN"/>
    <property type="match status" value="1"/>
</dbReference>
<dbReference type="EMBL" id="JACIJS010000006">
    <property type="protein sequence ID" value="MBB5516122.1"/>
    <property type="molecule type" value="Genomic_DNA"/>
</dbReference>
<reference evidence="1 2" key="1">
    <citation type="submission" date="2020-08" db="EMBL/GenBank/DDBJ databases">
        <title>Genomic Encyclopedia of Type Strains, Phase IV (KMG-IV): sequencing the most valuable type-strain genomes for metagenomic binning, comparative biology and taxonomic classification.</title>
        <authorList>
            <person name="Goeker M."/>
        </authorList>
    </citation>
    <scope>NUCLEOTIDE SEQUENCE [LARGE SCALE GENOMIC DNA]</scope>
    <source>
        <strain evidence="1 2">DSM 103377</strain>
    </source>
</reference>
<keyword evidence="2" id="KW-1185">Reference proteome</keyword>
<proteinExistence type="predicted"/>
<evidence type="ECO:0000313" key="1">
    <source>
        <dbReference type="EMBL" id="MBB5516122.1"/>
    </source>
</evidence>
<dbReference type="Proteomes" id="UP000553766">
    <property type="component" value="Unassembled WGS sequence"/>
</dbReference>
<name>A0A840WR21_9RHOB</name>
<protein>
    <submittedName>
        <fullName evidence="1">Uncharacterized protein</fullName>
    </submittedName>
</protein>
<dbReference type="AlphaFoldDB" id="A0A840WR21"/>
<gene>
    <name evidence="1" type="ORF">FHS89_002148</name>
</gene>